<protein>
    <submittedName>
        <fullName evidence="1">Uncharacterized protein</fullName>
    </submittedName>
</protein>
<dbReference type="KEGG" id="ksn:43589011"/>
<dbReference type="PANTHER" id="PTHR43377:SF12">
    <property type="entry name" value="BINDING ROSSMANN FOLD OXIDOREDUCTASE, PUTATIVE (AFU_ORTHOLOGUE AFUA_3G11840)-RELATED"/>
    <property type="match status" value="1"/>
</dbReference>
<sequence length="499" mass="54759">MAELDIPTSNHTVLPSTTEHNLGATVPLSKDTLSAIKVNVHEIDGRYDTSSGSNGTKCVTIAVVGAGQRGQVYASYALEHPGLAKVVAVAEPRPHRRKVMSRAHKIPESNQFSDWHDLHSKGRIADAILICVLDDLHAELVSAFAQQGYHILCEKPMATRVDDCVKMVREVQAEKEPKVFGMGHVLRYSPYNQAVKAVIDSGALGDIVNIQHIEPVGNQHFAHSFVRGNWHKESETSFGLMTKCCHDIDILSYYLSGLKPLKVHSFGSLHHFKPSRKPPRAGDAKRCLDCAYESKCVWSAKKIYIDPLKASEDPNSDGLDSHKWAQHVVDADVLDIENVTDALKTSPYGVCVYEAGNDIVDHQVVNIEYEGGVTASMTMSAFTEAICDRGTRIHGTKGELIGDMETFTVFDFLTREKISHKPQALPGHHGGGDIGLAGTFVEAVAKNDQSVLGVTPEEVLNSHLLVFAAEQARKEGRVVDFEQFKKGAIVQEKQVKSRD</sequence>
<dbReference type="RefSeq" id="XP_031860986.1">
    <property type="nucleotide sequence ID" value="XM_032004871.1"/>
</dbReference>
<evidence type="ECO:0000313" key="1">
    <source>
        <dbReference type="EMBL" id="WWD17686.1"/>
    </source>
</evidence>
<dbReference type="GO" id="GO:0000166">
    <property type="term" value="F:nucleotide binding"/>
    <property type="evidence" value="ECO:0007669"/>
    <property type="project" value="InterPro"/>
</dbReference>
<reference evidence="1" key="2">
    <citation type="submission" date="2024-01" db="EMBL/GenBank/DDBJ databases">
        <title>Comparative genomics of Cryptococcus and Kwoniella reveals pathogenesis evolution and contrasting modes of karyotype evolution via chromosome fusion or intercentromeric recombination.</title>
        <authorList>
            <person name="Coelho M.A."/>
            <person name="David-Palma M."/>
            <person name="Shea T."/>
            <person name="Bowers K."/>
            <person name="McGinley-Smith S."/>
            <person name="Mohammad A.W."/>
            <person name="Gnirke A."/>
            <person name="Yurkov A.M."/>
            <person name="Nowrousian M."/>
            <person name="Sun S."/>
            <person name="Cuomo C.A."/>
            <person name="Heitman J."/>
        </authorList>
    </citation>
    <scope>NUCLEOTIDE SEQUENCE</scope>
    <source>
        <strain evidence="1">CBS 12478</strain>
    </source>
</reference>
<dbReference type="InterPro" id="IPR036291">
    <property type="entry name" value="NAD(P)-bd_dom_sf"/>
</dbReference>
<evidence type="ECO:0000313" key="2">
    <source>
        <dbReference type="Proteomes" id="UP000322225"/>
    </source>
</evidence>
<dbReference type="Gene3D" id="3.40.50.720">
    <property type="entry name" value="NAD(P)-binding Rossmann-like Domain"/>
    <property type="match status" value="1"/>
</dbReference>
<dbReference type="InterPro" id="IPR051450">
    <property type="entry name" value="Gfo/Idh/MocA_Oxidoreductases"/>
</dbReference>
<dbReference type="Proteomes" id="UP000322225">
    <property type="component" value="Chromosome 4"/>
</dbReference>
<dbReference type="SUPFAM" id="SSF55347">
    <property type="entry name" value="Glyceraldehyde-3-phosphate dehydrogenase-like, C-terminal domain"/>
    <property type="match status" value="1"/>
</dbReference>
<dbReference type="SUPFAM" id="SSF51735">
    <property type="entry name" value="NAD(P)-binding Rossmann-fold domains"/>
    <property type="match status" value="1"/>
</dbReference>
<reference evidence="1" key="1">
    <citation type="submission" date="2017-08" db="EMBL/GenBank/DDBJ databases">
        <authorList>
            <person name="Cuomo C."/>
            <person name="Billmyre B."/>
            <person name="Heitman J."/>
        </authorList>
    </citation>
    <scope>NUCLEOTIDE SEQUENCE</scope>
    <source>
        <strain evidence="1">CBS 12478</strain>
    </source>
</reference>
<proteinExistence type="predicted"/>
<keyword evidence="2" id="KW-1185">Reference proteome</keyword>
<accession>A0A5M6BYX6</accession>
<dbReference type="EMBL" id="CP144054">
    <property type="protein sequence ID" value="WWD17686.1"/>
    <property type="molecule type" value="Genomic_DNA"/>
</dbReference>
<dbReference type="Pfam" id="PF02894">
    <property type="entry name" value="GFO_IDH_MocA_C"/>
    <property type="match status" value="1"/>
</dbReference>
<dbReference type="InterPro" id="IPR000683">
    <property type="entry name" value="Gfo/Idh/MocA-like_OxRdtase_N"/>
</dbReference>
<dbReference type="OrthoDB" id="64915at2759"/>
<dbReference type="Gene3D" id="3.30.360.10">
    <property type="entry name" value="Dihydrodipicolinate Reductase, domain 2"/>
    <property type="match status" value="1"/>
</dbReference>
<dbReference type="InterPro" id="IPR004104">
    <property type="entry name" value="Gfo/Idh/MocA-like_OxRdtase_C"/>
</dbReference>
<gene>
    <name evidence="1" type="ORF">CI109_102127</name>
</gene>
<dbReference type="GeneID" id="43589011"/>
<dbReference type="Pfam" id="PF01408">
    <property type="entry name" value="GFO_IDH_MocA"/>
    <property type="match status" value="1"/>
</dbReference>
<organism evidence="1 2">
    <name type="scientific">Kwoniella shandongensis</name>
    <dbReference type="NCBI Taxonomy" id="1734106"/>
    <lineage>
        <taxon>Eukaryota</taxon>
        <taxon>Fungi</taxon>
        <taxon>Dikarya</taxon>
        <taxon>Basidiomycota</taxon>
        <taxon>Agaricomycotina</taxon>
        <taxon>Tremellomycetes</taxon>
        <taxon>Tremellales</taxon>
        <taxon>Cryptococcaceae</taxon>
        <taxon>Kwoniella</taxon>
    </lineage>
</organism>
<dbReference type="PANTHER" id="PTHR43377">
    <property type="entry name" value="BILIVERDIN REDUCTASE A"/>
    <property type="match status" value="1"/>
</dbReference>
<dbReference type="AlphaFoldDB" id="A0A5M6BYX6"/>
<name>A0A5M6BYX6_9TREE</name>